<dbReference type="InterPro" id="IPR024284">
    <property type="entry name" value="DUF3826"/>
</dbReference>
<evidence type="ECO:0000256" key="1">
    <source>
        <dbReference type="SAM" id="SignalP"/>
    </source>
</evidence>
<proteinExistence type="predicted"/>
<gene>
    <name evidence="2" type="ORF">NCTC13063_01177</name>
</gene>
<dbReference type="AlphaFoldDB" id="A0AAQ1ZIV1"/>
<accession>A0AAQ1ZIV1</accession>
<dbReference type="Proteomes" id="UP000255283">
    <property type="component" value="Unassembled WGS sequence"/>
</dbReference>
<comment type="caution">
    <text evidence="2">The sequence shown here is derived from an EMBL/GenBank/DDBJ whole genome shotgun (WGS) entry which is preliminary data.</text>
</comment>
<keyword evidence="1" id="KW-0732">Signal</keyword>
<name>A0AAQ1ZIV1_9BACT</name>
<feature type="signal peptide" evidence="1">
    <location>
        <begin position="1"/>
        <end position="19"/>
    </location>
</feature>
<organism evidence="2 3">
    <name type="scientific">Segatella buccae</name>
    <dbReference type="NCBI Taxonomy" id="28126"/>
    <lineage>
        <taxon>Bacteria</taxon>
        <taxon>Pseudomonadati</taxon>
        <taxon>Bacteroidota</taxon>
        <taxon>Bacteroidia</taxon>
        <taxon>Bacteroidales</taxon>
        <taxon>Prevotellaceae</taxon>
        <taxon>Segatella</taxon>
    </lineage>
</organism>
<feature type="chain" id="PRO_5043002163" evidence="1">
    <location>
        <begin position="20"/>
        <end position="196"/>
    </location>
</feature>
<sequence length="196" mass="22435">MNRLFLTLCCALMLAGAKAQVALDSTRRAPEYVRNIVARSGKIVNLLGLSNDDAKRNVLNVIANRYFLLNDLYAKYASDRQALEAELYKHHFEFAAALADYLTDGQIETVKDGMTYGVVPKTYQAHLEMIPSLKEDEKLRILNWLKEAREFAIDASDAKSKHAWFGKYKGRINNWLASRGYDLKAEREAWMKRVNK</sequence>
<evidence type="ECO:0000313" key="3">
    <source>
        <dbReference type="Proteomes" id="UP000255283"/>
    </source>
</evidence>
<protein>
    <submittedName>
        <fullName evidence="2">Protein of uncharacterized function (DUF3826)</fullName>
    </submittedName>
</protein>
<reference evidence="2 3" key="1">
    <citation type="submission" date="2018-06" db="EMBL/GenBank/DDBJ databases">
        <authorList>
            <consortium name="Pathogen Informatics"/>
            <person name="Doyle S."/>
        </authorList>
    </citation>
    <scope>NUCLEOTIDE SEQUENCE [LARGE SCALE GENOMIC DNA]</scope>
    <source>
        <strain evidence="2 3">NCTC13063</strain>
    </source>
</reference>
<dbReference type="Pfam" id="PF12875">
    <property type="entry name" value="DUF3826"/>
    <property type="match status" value="1"/>
</dbReference>
<dbReference type="EMBL" id="UGTJ01000001">
    <property type="protein sequence ID" value="SUB79900.1"/>
    <property type="molecule type" value="Genomic_DNA"/>
</dbReference>
<dbReference type="RefSeq" id="WP_371829282.1">
    <property type="nucleotide sequence ID" value="NZ_UGTJ01000001.1"/>
</dbReference>
<evidence type="ECO:0000313" key="2">
    <source>
        <dbReference type="EMBL" id="SUB79900.1"/>
    </source>
</evidence>